<protein>
    <submittedName>
        <fullName evidence="1">Uncharacterized protein</fullName>
    </submittedName>
</protein>
<name>A0A2Z7CXW1_9LAMI</name>
<dbReference type="Proteomes" id="UP000250235">
    <property type="component" value="Unassembled WGS sequence"/>
</dbReference>
<gene>
    <name evidence="1" type="ORF">F511_09885</name>
</gene>
<keyword evidence="2" id="KW-1185">Reference proteome</keyword>
<dbReference type="EMBL" id="KQ992331">
    <property type="protein sequence ID" value="KZV50827.1"/>
    <property type="molecule type" value="Genomic_DNA"/>
</dbReference>
<evidence type="ECO:0000313" key="2">
    <source>
        <dbReference type="Proteomes" id="UP000250235"/>
    </source>
</evidence>
<dbReference type="AlphaFoldDB" id="A0A2Z7CXW1"/>
<sequence length="355" mass="40389">MTSFFHYFSLRTLKAMRTVKDIQSKVEKMLAWAETNYLETAIHRGLFIIAKYIEVLLRKFLEARSTNIVSGLPTTAIDQRNLGLLSAAHQQAIRNLLRQMRAHGLKWTRPVSSLLFEEPNLERGFFIPRNHKTIFSPCWIRNLRKIEGSWVVEEGYDRLVCKCTKCVSSDWLSLPARNFVTDLSPICLFFRPVQGMDSQLPHAKSWGWYRILDSVLQDFSAQISPVVDITSAPTDFVLPSPHQSSSSASSMLFTDDILQGTETAVEQILEPVTATATDFNAQFAQIRDSISQISIKQVRTQRILDDLKSELLFKIGNLDSAESRDQQTQFFQNSIKSVCQEARTQGDVVRLSAHN</sequence>
<organism evidence="1 2">
    <name type="scientific">Dorcoceras hygrometricum</name>
    <dbReference type="NCBI Taxonomy" id="472368"/>
    <lineage>
        <taxon>Eukaryota</taxon>
        <taxon>Viridiplantae</taxon>
        <taxon>Streptophyta</taxon>
        <taxon>Embryophyta</taxon>
        <taxon>Tracheophyta</taxon>
        <taxon>Spermatophyta</taxon>
        <taxon>Magnoliopsida</taxon>
        <taxon>eudicotyledons</taxon>
        <taxon>Gunneridae</taxon>
        <taxon>Pentapetalae</taxon>
        <taxon>asterids</taxon>
        <taxon>lamiids</taxon>
        <taxon>Lamiales</taxon>
        <taxon>Gesneriaceae</taxon>
        <taxon>Didymocarpoideae</taxon>
        <taxon>Trichosporeae</taxon>
        <taxon>Loxocarpinae</taxon>
        <taxon>Dorcoceras</taxon>
    </lineage>
</organism>
<proteinExistence type="predicted"/>
<reference evidence="1 2" key="1">
    <citation type="journal article" date="2015" name="Proc. Natl. Acad. Sci. U.S.A.">
        <title>The resurrection genome of Boea hygrometrica: A blueprint for survival of dehydration.</title>
        <authorList>
            <person name="Xiao L."/>
            <person name="Yang G."/>
            <person name="Zhang L."/>
            <person name="Yang X."/>
            <person name="Zhao S."/>
            <person name="Ji Z."/>
            <person name="Zhou Q."/>
            <person name="Hu M."/>
            <person name="Wang Y."/>
            <person name="Chen M."/>
            <person name="Xu Y."/>
            <person name="Jin H."/>
            <person name="Xiao X."/>
            <person name="Hu G."/>
            <person name="Bao F."/>
            <person name="Hu Y."/>
            <person name="Wan P."/>
            <person name="Li L."/>
            <person name="Deng X."/>
            <person name="Kuang T."/>
            <person name="Xiang C."/>
            <person name="Zhu J.K."/>
            <person name="Oliver M.J."/>
            <person name="He Y."/>
        </authorList>
    </citation>
    <scope>NUCLEOTIDE SEQUENCE [LARGE SCALE GENOMIC DNA]</scope>
    <source>
        <strain evidence="2">cv. XS01</strain>
    </source>
</reference>
<evidence type="ECO:0000313" key="1">
    <source>
        <dbReference type="EMBL" id="KZV50827.1"/>
    </source>
</evidence>
<accession>A0A2Z7CXW1</accession>